<feature type="domain" description="Pyridoxamine 5'-phosphate oxidase N-terminal" evidence="1">
    <location>
        <begin position="2"/>
        <end position="89"/>
    </location>
</feature>
<sequence length="134" mass="15120">MDKIIEFLEKNNIGILATSENDKPHGRPHHIHLIKDGKFYFTTANTKKAFAQLKGNPYVEFIVTTSDFVTVRLSGKIEFAKDLAEKQLVIDNAPLVAKGYKTADNPIFEVFYLQHGEAIYSNILSGKPDEVFSF</sequence>
<dbReference type="Proteomes" id="UP000286268">
    <property type="component" value="Chromosome"/>
</dbReference>
<name>A0A3R5QVB6_9CLOT</name>
<dbReference type="Pfam" id="PF01243">
    <property type="entry name" value="PNPOx_N"/>
    <property type="match status" value="1"/>
</dbReference>
<dbReference type="KEGG" id="cmah:C1I91_16590"/>
<dbReference type="OrthoDB" id="9792542at2"/>
<gene>
    <name evidence="2" type="ORF">C1I91_16590</name>
</gene>
<dbReference type="RefSeq" id="WP_128213852.1">
    <property type="nucleotide sequence ID" value="NZ_CP025746.1"/>
</dbReference>
<protein>
    <submittedName>
        <fullName evidence="2">Pyridoxamine 5'-phosphate oxidase</fullName>
    </submittedName>
</protein>
<dbReference type="InterPro" id="IPR011576">
    <property type="entry name" value="Pyridox_Oxase_N"/>
</dbReference>
<proteinExistence type="predicted"/>
<dbReference type="InterPro" id="IPR012349">
    <property type="entry name" value="Split_barrel_FMN-bd"/>
</dbReference>
<evidence type="ECO:0000313" key="2">
    <source>
        <dbReference type="EMBL" id="QAA33124.1"/>
    </source>
</evidence>
<keyword evidence="3" id="KW-1185">Reference proteome</keyword>
<evidence type="ECO:0000313" key="3">
    <source>
        <dbReference type="Proteomes" id="UP000286268"/>
    </source>
</evidence>
<dbReference type="EMBL" id="CP025746">
    <property type="protein sequence ID" value="QAA33124.1"/>
    <property type="molecule type" value="Genomic_DNA"/>
</dbReference>
<dbReference type="AlphaFoldDB" id="A0A3R5QVB6"/>
<organism evidence="2 3">
    <name type="scientific">Clostridium manihotivorum</name>
    <dbReference type="NCBI Taxonomy" id="2320868"/>
    <lineage>
        <taxon>Bacteria</taxon>
        <taxon>Bacillati</taxon>
        <taxon>Bacillota</taxon>
        <taxon>Clostridia</taxon>
        <taxon>Eubacteriales</taxon>
        <taxon>Clostridiaceae</taxon>
        <taxon>Clostridium</taxon>
    </lineage>
</organism>
<dbReference type="Gene3D" id="2.30.110.10">
    <property type="entry name" value="Electron Transport, Fmn-binding Protein, Chain A"/>
    <property type="match status" value="1"/>
</dbReference>
<dbReference type="SUPFAM" id="SSF50475">
    <property type="entry name" value="FMN-binding split barrel"/>
    <property type="match status" value="1"/>
</dbReference>
<evidence type="ECO:0000259" key="1">
    <source>
        <dbReference type="Pfam" id="PF01243"/>
    </source>
</evidence>
<reference evidence="2 3" key="1">
    <citation type="submission" date="2018-01" db="EMBL/GenBank/DDBJ databases">
        <title>Genome Sequencing and Assembly of Anaerobacter polyendosporus strain CT4.</title>
        <authorList>
            <person name="Tachaapaikoon C."/>
            <person name="Sutheeworapong S."/>
            <person name="Jenjaroenpun P."/>
            <person name="Wongsurawat T."/>
            <person name="Nookeaw I."/>
            <person name="Cheawchanlertfa P."/>
            <person name="Kosugi A."/>
            <person name="Cheevadhanarak S."/>
            <person name="Ratanakhanokchai K."/>
        </authorList>
    </citation>
    <scope>NUCLEOTIDE SEQUENCE [LARGE SCALE GENOMIC DNA]</scope>
    <source>
        <strain evidence="2 3">CT4</strain>
    </source>
</reference>
<accession>A0A3R5QVB6</accession>